<accession>A0AAU7Y545</accession>
<dbReference type="Pfam" id="PF11112">
    <property type="entry name" value="PyocinActivator"/>
    <property type="match status" value="1"/>
</dbReference>
<dbReference type="EMBL" id="CP158373">
    <property type="protein sequence ID" value="XBY64805.1"/>
    <property type="molecule type" value="Genomic_DNA"/>
</dbReference>
<reference evidence="1" key="1">
    <citation type="submission" date="2023-08" db="EMBL/GenBank/DDBJ databases">
        <title>Increased levels of nutrients transform a symbiont into a lethal pathobiont.</title>
        <authorList>
            <person name="Lachnit T."/>
            <person name="Ulrich L."/>
            <person name="Willmer F.M."/>
            <person name="Hasenbein T."/>
            <person name="Steiner L.X."/>
            <person name="Wolters M."/>
            <person name="Herbst E.M."/>
            <person name="Deines P."/>
        </authorList>
    </citation>
    <scope>NUCLEOTIDE SEQUENCE</scope>
    <source>
        <strain evidence="1">T3</strain>
    </source>
</reference>
<protein>
    <submittedName>
        <fullName evidence="1">Pyocin activator PrtN family protein</fullName>
    </submittedName>
</protein>
<dbReference type="GO" id="GO:0006355">
    <property type="term" value="P:regulation of DNA-templated transcription"/>
    <property type="evidence" value="ECO:0007669"/>
    <property type="project" value="InterPro"/>
</dbReference>
<sequence length="107" mass="12224">MSPNDNQQRLRLPVQPRPITVELLFRMFGSVLIPVEEARTRLMPYMNADTFKGVPGSKRLPIPVTTLEDSNRATKFFEIHHLAAHIEHRAGLADEELEHALQQIEEA</sequence>
<dbReference type="InterPro" id="IPR020518">
    <property type="entry name" value="Tscrpt_reg_PrtN"/>
</dbReference>
<organism evidence="1">
    <name type="scientific">Pseudomonas solani</name>
    <dbReference type="NCBI Taxonomy" id="2731552"/>
    <lineage>
        <taxon>Bacteria</taxon>
        <taxon>Pseudomonadati</taxon>
        <taxon>Pseudomonadota</taxon>
        <taxon>Gammaproteobacteria</taxon>
        <taxon>Pseudomonadales</taxon>
        <taxon>Pseudomonadaceae</taxon>
        <taxon>Pseudomonas</taxon>
    </lineage>
</organism>
<evidence type="ECO:0000313" key="1">
    <source>
        <dbReference type="EMBL" id="XBY64805.1"/>
    </source>
</evidence>
<proteinExistence type="predicted"/>
<dbReference type="AlphaFoldDB" id="A0AAU7Y545"/>
<gene>
    <name evidence="1" type="ORF">ABS648_03295</name>
</gene>
<name>A0AAU7Y545_9PSED</name>
<dbReference type="RefSeq" id="WP_350447597.1">
    <property type="nucleotide sequence ID" value="NZ_CP158373.1"/>
</dbReference>